<evidence type="ECO:0000313" key="9">
    <source>
        <dbReference type="Proteomes" id="UP001140206"/>
    </source>
</evidence>
<dbReference type="CDD" id="cd20653">
    <property type="entry name" value="CYP81"/>
    <property type="match status" value="1"/>
</dbReference>
<gene>
    <name evidence="8" type="ORF">LUZ62_083873</name>
</gene>
<name>A0AAV8C5T5_9POAL</name>
<evidence type="ECO:0000313" key="8">
    <source>
        <dbReference type="EMBL" id="KAJ4749468.1"/>
    </source>
</evidence>
<keyword evidence="1 5" id="KW-0349">Heme</keyword>
<feature type="binding site" description="axial binding residue" evidence="5">
    <location>
        <position position="449"/>
    </location>
    <ligand>
        <name>heme</name>
        <dbReference type="ChEBI" id="CHEBI:30413"/>
    </ligand>
    <ligandPart>
        <name>Fe</name>
        <dbReference type="ChEBI" id="CHEBI:18248"/>
    </ligandPart>
</feature>
<protein>
    <recommendedName>
        <fullName evidence="10">Cytochrome P450</fullName>
    </recommendedName>
</protein>
<dbReference type="PANTHER" id="PTHR47947:SF3">
    <property type="entry name" value="CYTOCHROME P450 81D1-LIKE"/>
    <property type="match status" value="1"/>
</dbReference>
<evidence type="ECO:0000256" key="1">
    <source>
        <dbReference type="ARBA" id="ARBA00022617"/>
    </source>
</evidence>
<keyword evidence="9" id="KW-1185">Reference proteome</keyword>
<dbReference type="PRINTS" id="PR00463">
    <property type="entry name" value="EP450I"/>
</dbReference>
<dbReference type="FunFam" id="1.10.630.10:FF:000026">
    <property type="entry name" value="Cytochrome P450 82C4"/>
    <property type="match status" value="1"/>
</dbReference>
<dbReference type="GO" id="GO:0005506">
    <property type="term" value="F:iron ion binding"/>
    <property type="evidence" value="ECO:0007669"/>
    <property type="project" value="InterPro"/>
</dbReference>
<dbReference type="PANTHER" id="PTHR47947">
    <property type="entry name" value="CYTOCHROME P450 82C3-RELATED"/>
    <property type="match status" value="1"/>
</dbReference>
<feature type="transmembrane region" description="Helical" evidence="7">
    <location>
        <begin position="6"/>
        <end position="26"/>
    </location>
</feature>
<dbReference type="GO" id="GO:0004497">
    <property type="term" value="F:monooxygenase activity"/>
    <property type="evidence" value="ECO:0007669"/>
    <property type="project" value="UniProtKB-KW"/>
</dbReference>
<dbReference type="Proteomes" id="UP001140206">
    <property type="component" value="Chromosome 5"/>
</dbReference>
<dbReference type="InterPro" id="IPR002401">
    <property type="entry name" value="Cyt_P450_E_grp-I"/>
</dbReference>
<keyword evidence="6" id="KW-0503">Monooxygenase</keyword>
<evidence type="ECO:0008006" key="10">
    <source>
        <dbReference type="Google" id="ProtNLM"/>
    </source>
</evidence>
<keyword evidence="4 5" id="KW-0408">Iron</keyword>
<dbReference type="Pfam" id="PF00067">
    <property type="entry name" value="p450"/>
    <property type="match status" value="1"/>
</dbReference>
<dbReference type="EMBL" id="JAMFTS010000005">
    <property type="protein sequence ID" value="KAJ4749468.1"/>
    <property type="molecule type" value="Genomic_DNA"/>
</dbReference>
<proteinExistence type="inferred from homology"/>
<dbReference type="SUPFAM" id="SSF48264">
    <property type="entry name" value="Cytochrome P450"/>
    <property type="match status" value="1"/>
</dbReference>
<comment type="cofactor">
    <cofactor evidence="5">
        <name>heme</name>
        <dbReference type="ChEBI" id="CHEBI:30413"/>
    </cofactor>
</comment>
<dbReference type="PROSITE" id="PS00086">
    <property type="entry name" value="CYTOCHROME_P450"/>
    <property type="match status" value="1"/>
</dbReference>
<reference evidence="8" key="1">
    <citation type="submission" date="2022-08" db="EMBL/GenBank/DDBJ databases">
        <authorList>
            <person name="Marques A."/>
        </authorList>
    </citation>
    <scope>NUCLEOTIDE SEQUENCE</scope>
    <source>
        <strain evidence="8">RhyPub2mFocal</strain>
        <tissue evidence="8">Leaves</tissue>
    </source>
</reference>
<comment type="similarity">
    <text evidence="6">Belongs to the cytochrome P450 family.</text>
</comment>
<dbReference type="GO" id="GO:0016705">
    <property type="term" value="F:oxidoreductase activity, acting on paired donors, with incorporation or reduction of molecular oxygen"/>
    <property type="evidence" value="ECO:0007669"/>
    <property type="project" value="InterPro"/>
</dbReference>
<dbReference type="Gene3D" id="1.10.630.10">
    <property type="entry name" value="Cytochrome P450"/>
    <property type="match status" value="1"/>
</dbReference>
<evidence type="ECO:0000256" key="2">
    <source>
        <dbReference type="ARBA" id="ARBA00022723"/>
    </source>
</evidence>
<evidence type="ECO:0000256" key="6">
    <source>
        <dbReference type="RuleBase" id="RU000461"/>
    </source>
</evidence>
<keyword evidence="7" id="KW-1133">Transmembrane helix</keyword>
<organism evidence="8 9">
    <name type="scientific">Rhynchospora pubera</name>
    <dbReference type="NCBI Taxonomy" id="906938"/>
    <lineage>
        <taxon>Eukaryota</taxon>
        <taxon>Viridiplantae</taxon>
        <taxon>Streptophyta</taxon>
        <taxon>Embryophyta</taxon>
        <taxon>Tracheophyta</taxon>
        <taxon>Spermatophyta</taxon>
        <taxon>Magnoliopsida</taxon>
        <taxon>Liliopsida</taxon>
        <taxon>Poales</taxon>
        <taxon>Cyperaceae</taxon>
        <taxon>Cyperoideae</taxon>
        <taxon>Rhynchosporeae</taxon>
        <taxon>Rhynchospora</taxon>
    </lineage>
</organism>
<evidence type="ECO:0000256" key="3">
    <source>
        <dbReference type="ARBA" id="ARBA00023002"/>
    </source>
</evidence>
<accession>A0AAV8C5T5</accession>
<dbReference type="InterPro" id="IPR036396">
    <property type="entry name" value="Cyt_P450_sf"/>
</dbReference>
<keyword evidence="7" id="KW-0472">Membrane</keyword>
<keyword evidence="7" id="KW-0812">Transmembrane</keyword>
<dbReference type="InterPro" id="IPR050651">
    <property type="entry name" value="Plant_Cytochrome_P450_Monoox"/>
</dbReference>
<dbReference type="GO" id="GO:0020037">
    <property type="term" value="F:heme binding"/>
    <property type="evidence" value="ECO:0007669"/>
    <property type="project" value="InterPro"/>
</dbReference>
<evidence type="ECO:0000256" key="7">
    <source>
        <dbReference type="SAM" id="Phobius"/>
    </source>
</evidence>
<sequence length="515" mass="58165">MIIFSIQTFFISIALLGLTRIILTYATKNKNKSKKVPPSPPALPLVGHLHLLKKPLHQTLARVSEQYGPITFLTFGTRPVLVVSSYSLAEQCFTTHDMAFANRSHLPSIKNVTFDYQHIVAANYGPHWRNVRQIAVTEVLSVQRLHAASDVRVGEVRDMARRLFQSWSNASKGMKGSDYFMKVDLKTKLFELSLNVLMTMIAGKRFYGENMEDLEQTKRFREVVEEFFSLIGASNAEDFLPILRMLGMRGAEKKLSHLAELFKEMTQKLIDEHRKSGGEKKKTMIANLLELQKENPEKYNDEIIQIITVSLLQAGTDTSSNSVEWAMTLLLNNPQALKKAAAEIDAQVGSERLIQEYDMPNLPYLHCILNEVLRLYPAGPLLVPHESSENVTLGGYEIPQGTMLLVNAYHIHRDPSLWDEPTKFKPERFEGKAELTKRMIPFGMGRRSCPGEGLAIRLVGLILGTFIQCFEWERIGEELIDLTEGSGLSLPKAVPLEALYRPRYAMMKVLSGLST</sequence>
<evidence type="ECO:0000256" key="4">
    <source>
        <dbReference type="ARBA" id="ARBA00023004"/>
    </source>
</evidence>
<dbReference type="InterPro" id="IPR017972">
    <property type="entry name" value="Cyt_P450_CS"/>
</dbReference>
<keyword evidence="2 5" id="KW-0479">Metal-binding</keyword>
<keyword evidence="3 6" id="KW-0560">Oxidoreductase</keyword>
<dbReference type="AlphaFoldDB" id="A0AAV8C5T5"/>
<evidence type="ECO:0000256" key="5">
    <source>
        <dbReference type="PIRSR" id="PIRSR602401-1"/>
    </source>
</evidence>
<comment type="caution">
    <text evidence="8">The sequence shown here is derived from an EMBL/GenBank/DDBJ whole genome shotgun (WGS) entry which is preliminary data.</text>
</comment>
<dbReference type="InterPro" id="IPR001128">
    <property type="entry name" value="Cyt_P450"/>
</dbReference>
<dbReference type="PRINTS" id="PR00385">
    <property type="entry name" value="P450"/>
</dbReference>